<sequence length="300" mass="29755">MTGRELPPTSAFAGDDGRADPGVAAALAGYGDGTGTLAGVVAALAGTRVLVPVLAELDSAETVVVGGHAHTVEKEASAGIVALQAPDGRTALPVFSSVAAMSAWRSDARPVPTDVVRAALSAVQEGWELLVLDPGGPVTVLVPRPAVWALAQQQAWRPAVADGGSGPAVDAEVAAAVRAAVLGALAPAAAPEQAAASEPASSGERRTWFRRRRPAAGEAPAGRAGGPARAVGPGGPAAASGPVRDVAAVPGGRAEVAVELALVPGLDRAALDAVLRRVGAALAADETVTQRVDSVEVRLR</sequence>
<evidence type="ECO:0000256" key="1">
    <source>
        <dbReference type="SAM" id="MobiDB-lite"/>
    </source>
</evidence>
<organism evidence="3 5">
    <name type="scientific">Cellulomonas hominis</name>
    <dbReference type="NCBI Taxonomy" id="156981"/>
    <lineage>
        <taxon>Bacteria</taxon>
        <taxon>Bacillati</taxon>
        <taxon>Actinomycetota</taxon>
        <taxon>Actinomycetes</taxon>
        <taxon>Micrococcales</taxon>
        <taxon>Cellulomonadaceae</taxon>
        <taxon>Cellulomonas</taxon>
    </lineage>
</organism>
<keyword evidence="5" id="KW-1185">Reference proteome</keyword>
<dbReference type="InterPro" id="IPR009839">
    <property type="entry name" value="SseB_N"/>
</dbReference>
<evidence type="ECO:0000313" key="5">
    <source>
        <dbReference type="Proteomes" id="UP000321723"/>
    </source>
</evidence>
<evidence type="ECO:0000313" key="6">
    <source>
        <dbReference type="Proteomes" id="UP000564629"/>
    </source>
</evidence>
<feature type="compositionally biased region" description="Low complexity" evidence="1">
    <location>
        <begin position="216"/>
        <end position="241"/>
    </location>
</feature>
<keyword evidence="4" id="KW-0238">DNA-binding</keyword>
<dbReference type="EMBL" id="JACHDN010000001">
    <property type="protein sequence ID" value="MBB5474449.1"/>
    <property type="molecule type" value="Genomic_DNA"/>
</dbReference>
<dbReference type="GO" id="GO:0003677">
    <property type="term" value="F:DNA binding"/>
    <property type="evidence" value="ECO:0007669"/>
    <property type="project" value="UniProtKB-KW"/>
</dbReference>
<dbReference type="Pfam" id="PF07179">
    <property type="entry name" value="SseB"/>
    <property type="match status" value="1"/>
</dbReference>
<reference evidence="3 5" key="1">
    <citation type="submission" date="2019-07" db="EMBL/GenBank/DDBJ databases">
        <title>Whole genome shotgun sequence of Cellulomonas hominis NBRC 16055.</title>
        <authorList>
            <person name="Hosoyama A."/>
            <person name="Uohara A."/>
            <person name="Ohji S."/>
            <person name="Ichikawa N."/>
        </authorList>
    </citation>
    <scope>NUCLEOTIDE SEQUENCE [LARGE SCALE GENOMIC DNA]</scope>
    <source>
        <strain evidence="3 5">NBRC 16055</strain>
    </source>
</reference>
<comment type="caution">
    <text evidence="3">The sequence shown here is derived from an EMBL/GenBank/DDBJ whole genome shotgun (WGS) entry which is preliminary data.</text>
</comment>
<accession>A0A511FAQ3</accession>
<evidence type="ECO:0000313" key="3">
    <source>
        <dbReference type="EMBL" id="GEL46322.1"/>
    </source>
</evidence>
<dbReference type="EMBL" id="BJVQ01000014">
    <property type="protein sequence ID" value="GEL46322.1"/>
    <property type="molecule type" value="Genomic_DNA"/>
</dbReference>
<name>A0A511FAQ3_9CELL</name>
<protein>
    <submittedName>
        <fullName evidence="4">Antitoxin (DNA-binding transcriptional repressor) of toxin-antitoxin stability system</fullName>
    </submittedName>
</protein>
<dbReference type="RefSeq" id="WP_307724251.1">
    <property type="nucleotide sequence ID" value="NZ_BJVQ01000014.1"/>
</dbReference>
<proteinExistence type="predicted"/>
<dbReference type="Proteomes" id="UP000564629">
    <property type="component" value="Unassembled WGS sequence"/>
</dbReference>
<gene>
    <name evidence="3" type="ORF">CHO01_14380</name>
    <name evidence="4" type="ORF">HNR08_003185</name>
</gene>
<feature type="region of interest" description="Disordered" evidence="1">
    <location>
        <begin position="214"/>
        <end position="241"/>
    </location>
</feature>
<evidence type="ECO:0000313" key="4">
    <source>
        <dbReference type="EMBL" id="MBB5474449.1"/>
    </source>
</evidence>
<dbReference type="AlphaFoldDB" id="A0A511FAQ3"/>
<dbReference type="Proteomes" id="UP000321723">
    <property type="component" value="Unassembled WGS sequence"/>
</dbReference>
<reference evidence="4 6" key="2">
    <citation type="submission" date="2020-08" db="EMBL/GenBank/DDBJ databases">
        <title>Sequencing the genomes of 1000 actinobacteria strains.</title>
        <authorList>
            <person name="Klenk H.-P."/>
        </authorList>
    </citation>
    <scope>NUCLEOTIDE SEQUENCE [LARGE SCALE GENOMIC DNA]</scope>
    <source>
        <strain evidence="4 6">DSM 9581</strain>
    </source>
</reference>
<evidence type="ECO:0000259" key="2">
    <source>
        <dbReference type="Pfam" id="PF07179"/>
    </source>
</evidence>
<feature type="domain" description="SseB protein N-terminal" evidence="2">
    <location>
        <begin position="25"/>
        <end position="149"/>
    </location>
</feature>